<dbReference type="STRING" id="1071383.J7RTL8"/>
<evidence type="ECO:0000256" key="3">
    <source>
        <dbReference type="ARBA" id="ARBA00022679"/>
    </source>
</evidence>
<dbReference type="InterPro" id="IPR011009">
    <property type="entry name" value="Kinase-like_dom_sf"/>
</dbReference>
<name>J7RTL8_HUIN7</name>
<dbReference type="EC" id="2.7.11.1" evidence="1"/>
<dbReference type="Gene3D" id="1.10.510.10">
    <property type="entry name" value="Transferase(Phosphotransferase) domain 1"/>
    <property type="match status" value="1"/>
</dbReference>
<evidence type="ECO:0000256" key="4">
    <source>
        <dbReference type="ARBA" id="ARBA00022741"/>
    </source>
</evidence>
<evidence type="ECO:0000256" key="9">
    <source>
        <dbReference type="SAM" id="MobiDB-lite"/>
    </source>
</evidence>
<dbReference type="GO" id="GO:0004674">
    <property type="term" value="F:protein serine/threonine kinase activity"/>
    <property type="evidence" value="ECO:0007669"/>
    <property type="project" value="UniProtKB-KW"/>
</dbReference>
<dbReference type="EMBL" id="HE978314">
    <property type="protein sequence ID" value="CCK68087.1"/>
    <property type="molecule type" value="Genomic_DNA"/>
</dbReference>
<dbReference type="eggNOG" id="KOG0583">
    <property type="taxonomic scope" value="Eukaryota"/>
</dbReference>
<dbReference type="Proteomes" id="UP000006310">
    <property type="component" value="Chromosome 1"/>
</dbReference>
<comment type="catalytic activity">
    <reaction evidence="8">
        <text>L-seryl-[protein] + ATP = O-phospho-L-seryl-[protein] + ADP + H(+)</text>
        <dbReference type="Rhea" id="RHEA:17989"/>
        <dbReference type="Rhea" id="RHEA-COMP:9863"/>
        <dbReference type="Rhea" id="RHEA-COMP:11604"/>
        <dbReference type="ChEBI" id="CHEBI:15378"/>
        <dbReference type="ChEBI" id="CHEBI:29999"/>
        <dbReference type="ChEBI" id="CHEBI:30616"/>
        <dbReference type="ChEBI" id="CHEBI:83421"/>
        <dbReference type="ChEBI" id="CHEBI:456216"/>
        <dbReference type="EC" id="2.7.11.1"/>
    </reaction>
</comment>
<dbReference type="InterPro" id="IPR000719">
    <property type="entry name" value="Prot_kinase_dom"/>
</dbReference>
<evidence type="ECO:0000256" key="6">
    <source>
        <dbReference type="ARBA" id="ARBA00022840"/>
    </source>
</evidence>
<dbReference type="AlphaFoldDB" id="J7RTL8"/>
<evidence type="ECO:0000259" key="10">
    <source>
        <dbReference type="PROSITE" id="PS50011"/>
    </source>
</evidence>
<evidence type="ECO:0000256" key="1">
    <source>
        <dbReference type="ARBA" id="ARBA00012513"/>
    </source>
</evidence>
<evidence type="ECO:0000256" key="5">
    <source>
        <dbReference type="ARBA" id="ARBA00022777"/>
    </source>
</evidence>
<evidence type="ECO:0000313" key="11">
    <source>
        <dbReference type="EMBL" id="CCK68087.1"/>
    </source>
</evidence>
<dbReference type="InterPro" id="IPR008271">
    <property type="entry name" value="Ser/Thr_kinase_AS"/>
</dbReference>
<comment type="catalytic activity">
    <reaction evidence="7">
        <text>L-threonyl-[protein] + ATP = O-phospho-L-threonyl-[protein] + ADP + H(+)</text>
        <dbReference type="Rhea" id="RHEA:46608"/>
        <dbReference type="Rhea" id="RHEA-COMP:11060"/>
        <dbReference type="Rhea" id="RHEA-COMP:11605"/>
        <dbReference type="ChEBI" id="CHEBI:15378"/>
        <dbReference type="ChEBI" id="CHEBI:30013"/>
        <dbReference type="ChEBI" id="CHEBI:30616"/>
        <dbReference type="ChEBI" id="CHEBI:61977"/>
        <dbReference type="ChEBI" id="CHEBI:456216"/>
        <dbReference type="EC" id="2.7.11.1"/>
    </reaction>
</comment>
<dbReference type="SMART" id="SM00220">
    <property type="entry name" value="S_TKc"/>
    <property type="match status" value="1"/>
</dbReference>
<dbReference type="PANTHER" id="PTHR24343">
    <property type="entry name" value="SERINE/THREONINE KINASE"/>
    <property type="match status" value="1"/>
</dbReference>
<organism evidence="11 12">
    <name type="scientific">Huiozyma naganishii (strain ATCC MYA-139 / BCRC 22969 / CBS 8797 / KCTC 17520 / NBRC 10181 / NCYC 3082 / Yp74L-3)</name>
    <name type="common">Yeast</name>
    <name type="synonym">Kazachstania naganishii</name>
    <dbReference type="NCBI Taxonomy" id="1071383"/>
    <lineage>
        <taxon>Eukaryota</taxon>
        <taxon>Fungi</taxon>
        <taxon>Dikarya</taxon>
        <taxon>Ascomycota</taxon>
        <taxon>Saccharomycotina</taxon>
        <taxon>Saccharomycetes</taxon>
        <taxon>Saccharomycetales</taxon>
        <taxon>Saccharomycetaceae</taxon>
        <taxon>Huiozyma</taxon>
    </lineage>
</organism>
<reference evidence="11 12" key="1">
    <citation type="journal article" date="2011" name="Proc. Natl. Acad. Sci. U.S.A.">
        <title>Evolutionary erosion of yeast sex chromosomes by mating-type switching accidents.</title>
        <authorList>
            <person name="Gordon J.L."/>
            <person name="Armisen D."/>
            <person name="Proux-Wera E."/>
            <person name="Oheigeartaigh S.S."/>
            <person name="Byrne K.P."/>
            <person name="Wolfe K.H."/>
        </authorList>
    </citation>
    <scope>NUCLEOTIDE SEQUENCE [LARGE SCALE GENOMIC DNA]</scope>
    <source>
        <strain evidence="12">ATCC MYA-139 / BCRC 22969 / CBS 8797 / CCRC 22969 / KCTC 17520 / NBRC 10181 / NCYC 3082</strain>
    </source>
</reference>
<gene>
    <name evidence="11" type="primary">KNAG0A04080</name>
    <name evidence="11" type="ordered locus">KNAG_0A04080</name>
</gene>
<evidence type="ECO:0000256" key="8">
    <source>
        <dbReference type="ARBA" id="ARBA00048679"/>
    </source>
</evidence>
<evidence type="ECO:0000256" key="7">
    <source>
        <dbReference type="ARBA" id="ARBA00047899"/>
    </source>
</evidence>
<protein>
    <recommendedName>
        <fullName evidence="1">non-specific serine/threonine protein kinase</fullName>
        <ecNumber evidence="1">2.7.11.1</ecNumber>
    </recommendedName>
</protein>
<dbReference type="HOGENOM" id="CLU_000288_172_4_1"/>
<dbReference type="GO" id="GO:0005524">
    <property type="term" value="F:ATP binding"/>
    <property type="evidence" value="ECO:0007669"/>
    <property type="project" value="UniProtKB-KW"/>
</dbReference>
<feature type="compositionally biased region" description="Low complexity" evidence="9">
    <location>
        <begin position="378"/>
        <end position="388"/>
    </location>
</feature>
<keyword evidence="6" id="KW-0067">ATP-binding</keyword>
<accession>J7RTL8</accession>
<proteinExistence type="predicted"/>
<dbReference type="KEGG" id="kng:KNAG_0A04080"/>
<keyword evidence="3" id="KW-0808">Transferase</keyword>
<feature type="domain" description="Protein kinase" evidence="10">
    <location>
        <begin position="10"/>
        <end position="321"/>
    </location>
</feature>
<evidence type="ECO:0000313" key="12">
    <source>
        <dbReference type="Proteomes" id="UP000006310"/>
    </source>
</evidence>
<dbReference type="OrthoDB" id="541276at2759"/>
<reference evidence="12" key="2">
    <citation type="submission" date="2012-08" db="EMBL/GenBank/DDBJ databases">
        <title>Genome sequence of Kazachstania naganishii.</title>
        <authorList>
            <person name="Gordon J.L."/>
            <person name="Armisen D."/>
            <person name="Proux-Wera E."/>
            <person name="OhEigeartaigh S.S."/>
            <person name="Byrne K.P."/>
            <person name="Wolfe K.H."/>
        </authorList>
    </citation>
    <scope>NUCLEOTIDE SEQUENCE [LARGE SCALE GENOMIC DNA]</scope>
    <source>
        <strain evidence="12">ATCC MYA-139 / BCRC 22969 / CBS 8797 / CCRC 22969 / KCTC 17520 / NBRC 10181 / NCYC 3082</strain>
    </source>
</reference>
<dbReference type="SUPFAM" id="SSF56112">
    <property type="entry name" value="Protein kinase-like (PK-like)"/>
    <property type="match status" value="1"/>
</dbReference>
<dbReference type="GO" id="GO:0005737">
    <property type="term" value="C:cytoplasm"/>
    <property type="evidence" value="ECO:0007669"/>
    <property type="project" value="TreeGrafter"/>
</dbReference>
<dbReference type="Pfam" id="PF00069">
    <property type="entry name" value="Pkinase"/>
    <property type="match status" value="1"/>
</dbReference>
<keyword evidence="12" id="KW-1185">Reference proteome</keyword>
<dbReference type="PANTHER" id="PTHR24343:SF541">
    <property type="entry name" value="SERINE_THREONINE-PROTEIN KINASE SKS1-RELATED"/>
    <property type="match status" value="1"/>
</dbReference>
<dbReference type="PROSITE" id="PS50011">
    <property type="entry name" value="PROTEIN_KINASE_DOM"/>
    <property type="match status" value="1"/>
</dbReference>
<dbReference type="GeneID" id="34523722"/>
<keyword evidence="5" id="KW-0418">Kinase</keyword>
<dbReference type="GO" id="GO:0005634">
    <property type="term" value="C:nucleus"/>
    <property type="evidence" value="ECO:0007669"/>
    <property type="project" value="TreeGrafter"/>
</dbReference>
<dbReference type="PROSITE" id="PS00108">
    <property type="entry name" value="PROTEIN_KINASE_ST"/>
    <property type="match status" value="1"/>
</dbReference>
<keyword evidence="2" id="KW-0723">Serine/threonine-protein kinase</keyword>
<feature type="region of interest" description="Disordered" evidence="9">
    <location>
        <begin position="366"/>
        <end position="388"/>
    </location>
</feature>
<sequence>MSLVCIINNIEVKERLDEGGSGLVFRCTDLSTDSNCVLKILPKNLMDYKDKISMGLFWEEFLHFVEQKDRSLTLPQIDFDSITNINADSINIIPHYKEIKLHLMMQKHKHIAKIRNVLDSPLATFVIMDYYPMDLFTAIIARKRFQKDGAAIKRVFLQFCSALDFCHSNGVYHCDIKPENILLDEQDNAYLCDFGLATTTPTIVPNSPIGSTYYIAPERIHYNPLLTHTPWELLETRAADIWSLGIVLVNMTCRCNPWLQASALKDKTFAKFITEPEILKQILPISDVVFYLLKSILTVDPVQRLDLRSIMVGVAQLEDFTTTEARLTGVPLLSDEQFFGIVSEHIVPEKDDESTLNGSVSLSRPGTDIPKFSDRGSQDLSTLDSSTSLVNSSTGSNTNLLLQYSFPS</sequence>
<evidence type="ECO:0000256" key="2">
    <source>
        <dbReference type="ARBA" id="ARBA00022527"/>
    </source>
</evidence>
<dbReference type="RefSeq" id="XP_022462333.1">
    <property type="nucleotide sequence ID" value="XM_022608407.1"/>
</dbReference>
<keyword evidence="4" id="KW-0547">Nucleotide-binding</keyword>